<evidence type="ECO:0000256" key="2">
    <source>
        <dbReference type="ARBA" id="ARBA00023125"/>
    </source>
</evidence>
<dbReference type="PROSITE" id="PS00041">
    <property type="entry name" value="HTH_ARAC_FAMILY_1"/>
    <property type="match status" value="1"/>
</dbReference>
<keyword evidence="1" id="KW-0805">Transcription regulation</keyword>
<keyword evidence="2" id="KW-0238">DNA-binding</keyword>
<dbReference type="PANTHER" id="PTHR43280">
    <property type="entry name" value="ARAC-FAMILY TRANSCRIPTIONAL REGULATOR"/>
    <property type="match status" value="1"/>
</dbReference>
<feature type="transmembrane region" description="Helical" evidence="4">
    <location>
        <begin position="12"/>
        <end position="30"/>
    </location>
</feature>
<feature type="domain" description="HTH araC/xylS-type" evidence="5">
    <location>
        <begin position="626"/>
        <end position="727"/>
    </location>
</feature>
<reference evidence="6 7" key="1">
    <citation type="submission" date="2015-01" db="EMBL/GenBank/DDBJ databases">
        <title>Paenibacillus swuensis/DY6/whole genome sequencing.</title>
        <authorList>
            <person name="Kim M.K."/>
            <person name="Srinivasan S."/>
            <person name="Lee J.-J."/>
        </authorList>
    </citation>
    <scope>NUCLEOTIDE SEQUENCE [LARGE SCALE GENOMIC DNA]</scope>
    <source>
        <strain evidence="6 7">DY6</strain>
    </source>
</reference>
<sequence length="730" mass="83645">MNTDQRVFTRFMLSYLFVFLIPIVIGYIMYERTISTLSEDARQNNVAMLEQSRDIVDARLSEILLQGQQLAINAKNLSLHKAAVSGKKTPVYPVWDFLYDLSQFQITNPFASDFYVFYKGNQLIVTSDTSYINAEFFYKEHIAYTGVTYDQWQKRLWNDMENGQYVPLGTVGNKNNARELLAYVQSFPLGAAKQHQSKILLLIELKQVQGLLNKVSIGDDGFVVILDREGTPVTVLSGNSRTLPTEDFEQLLTGGKRVQTSEGSELIVSRAVSRYNGWNYISAVPASSVYAKVNYIREIISVFIILVLLVGLFVIYILARKTSRPLREMKRELEEQRPYLQTAFIRRLLYGEFRNESELAQEQLRLHMNVDCSDFAAALISFYPEEPNENTGNDVSLESPDVARVLVKKEWSKAGGDDRVWFYDMGDNKIGLITFYDREETDLQMRIQETTDAVLQQLSPYGIYIQVAVGSLRRKVIDAGSSFDEARQAADYFRYKPEQSVLCYHEIPKEDQMFYYPIDLEIRLISAMKSGDADTATALLHTVYDENQKRRSLSASMLEQLLFSLKVTVLRGLNSLLPEEQSVDLLEPIRNAVSIQSLVADTKTAMRSGFNRLDELRQNDRHELIERVLESLHRQYNKEGMNLDHLAAEFKVVSSSLYTLFREQVGTTFADYLEKYRIREACKRIESSQGGVAIKDIAYAVGYNNDHTFRRAFKRVMGMLPSDYALITRN</sequence>
<keyword evidence="4" id="KW-0472">Membrane</keyword>
<keyword evidence="3" id="KW-0804">Transcription</keyword>
<evidence type="ECO:0000256" key="3">
    <source>
        <dbReference type="ARBA" id="ARBA00023163"/>
    </source>
</evidence>
<evidence type="ECO:0000313" key="7">
    <source>
        <dbReference type="Proteomes" id="UP000076927"/>
    </source>
</evidence>
<dbReference type="KEGG" id="pswu:SY83_09220"/>
<dbReference type="SMART" id="SM00342">
    <property type="entry name" value="HTH_ARAC"/>
    <property type="match status" value="1"/>
</dbReference>
<dbReference type="Pfam" id="PF12833">
    <property type="entry name" value="HTH_18"/>
    <property type="match status" value="1"/>
</dbReference>
<dbReference type="PANTHER" id="PTHR43280:SF27">
    <property type="entry name" value="TRANSCRIPTIONAL REGULATOR MTLR"/>
    <property type="match status" value="1"/>
</dbReference>
<keyword evidence="7" id="KW-1185">Reference proteome</keyword>
<dbReference type="PROSITE" id="PS01124">
    <property type="entry name" value="HTH_ARAC_FAMILY_2"/>
    <property type="match status" value="1"/>
</dbReference>
<evidence type="ECO:0000259" key="5">
    <source>
        <dbReference type="PROSITE" id="PS01124"/>
    </source>
</evidence>
<dbReference type="SUPFAM" id="SSF46689">
    <property type="entry name" value="Homeodomain-like"/>
    <property type="match status" value="1"/>
</dbReference>
<keyword evidence="4" id="KW-0812">Transmembrane</keyword>
<feature type="transmembrane region" description="Helical" evidence="4">
    <location>
        <begin position="299"/>
        <end position="319"/>
    </location>
</feature>
<dbReference type="Gene3D" id="3.30.450.20">
    <property type="entry name" value="PAS domain"/>
    <property type="match status" value="1"/>
</dbReference>
<proteinExistence type="predicted"/>
<dbReference type="InterPro" id="IPR009057">
    <property type="entry name" value="Homeodomain-like_sf"/>
</dbReference>
<dbReference type="Gene3D" id="1.10.10.60">
    <property type="entry name" value="Homeodomain-like"/>
    <property type="match status" value="2"/>
</dbReference>
<name>A0A172THQ7_9BACL</name>
<dbReference type="AlphaFoldDB" id="A0A172THQ7"/>
<gene>
    <name evidence="6" type="ORF">SY83_09220</name>
</gene>
<evidence type="ECO:0000313" key="6">
    <source>
        <dbReference type="EMBL" id="ANE46424.1"/>
    </source>
</evidence>
<dbReference type="PATRIC" id="fig|1178515.4.peg.1840"/>
<keyword evidence="4" id="KW-1133">Transmembrane helix</keyword>
<dbReference type="InterPro" id="IPR018060">
    <property type="entry name" value="HTH_AraC"/>
</dbReference>
<dbReference type="Proteomes" id="UP000076927">
    <property type="component" value="Chromosome"/>
</dbReference>
<dbReference type="EMBL" id="CP011388">
    <property type="protein sequence ID" value="ANE46424.1"/>
    <property type="molecule type" value="Genomic_DNA"/>
</dbReference>
<dbReference type="RefSeq" id="WP_068605972.1">
    <property type="nucleotide sequence ID" value="NZ_CP011388.1"/>
</dbReference>
<dbReference type="InterPro" id="IPR018062">
    <property type="entry name" value="HTH_AraC-typ_CS"/>
</dbReference>
<dbReference type="STRING" id="1178515.SY83_09220"/>
<dbReference type="GO" id="GO:0003700">
    <property type="term" value="F:DNA-binding transcription factor activity"/>
    <property type="evidence" value="ECO:0007669"/>
    <property type="project" value="InterPro"/>
</dbReference>
<evidence type="ECO:0000256" key="4">
    <source>
        <dbReference type="SAM" id="Phobius"/>
    </source>
</evidence>
<accession>A0A172THQ7</accession>
<protein>
    <recommendedName>
        <fullName evidence="5">HTH araC/xylS-type domain-containing protein</fullName>
    </recommendedName>
</protein>
<dbReference type="OrthoDB" id="368621at2"/>
<dbReference type="GO" id="GO:0043565">
    <property type="term" value="F:sequence-specific DNA binding"/>
    <property type="evidence" value="ECO:0007669"/>
    <property type="project" value="InterPro"/>
</dbReference>
<evidence type="ECO:0000256" key="1">
    <source>
        <dbReference type="ARBA" id="ARBA00023015"/>
    </source>
</evidence>
<organism evidence="6 7">
    <name type="scientific">Paenibacillus swuensis</name>
    <dbReference type="NCBI Taxonomy" id="1178515"/>
    <lineage>
        <taxon>Bacteria</taxon>
        <taxon>Bacillati</taxon>
        <taxon>Bacillota</taxon>
        <taxon>Bacilli</taxon>
        <taxon>Bacillales</taxon>
        <taxon>Paenibacillaceae</taxon>
        <taxon>Paenibacillus</taxon>
    </lineage>
</organism>